<evidence type="ECO:0000313" key="5">
    <source>
        <dbReference type="Proteomes" id="UP000235965"/>
    </source>
</evidence>
<keyword evidence="5" id="KW-1185">Reference proteome</keyword>
<proteinExistence type="predicted"/>
<dbReference type="EMBL" id="NEVH01012098">
    <property type="protein sequence ID" value="PNF30292.1"/>
    <property type="molecule type" value="Genomic_DNA"/>
</dbReference>
<sequence length="564" mass="63376">MDNNMKQRRFYDTAVKKEIILYAEEHGNRAAGRAFDISESCIRLWRKHKAEIFSPTAEPKIVITGPVQTWSVPAAKRKVVITGPVRSWYDQIEEALCAFINEQKENGNIIPLELVQLRAHDIAMSLNIPLAQFEATCTWLKRFIIQKSFSIHCKVSAVNKMSDEFEKKLMKYRQFIVHLRKQNTYPLSQIGNANEIPVFLDLPSASNKGFTVMLCVTADGAKLPPYVIFKCENVLKKNFPEDIIVQTQENGCMTPELMLDWYKTVWCSRPGAELNPRAMLTLDSSMSHLLTEDWLTGGNTDLVVVPNGMACLPQPVDIYINKAFKEMFRHQCEKWLLSKGRLKSASPSLLSHWISAAWKEVSVEVIVKSFKKCYLSNALDGAEDDLFSTSEDEYIVASYEFQRPSAPELVTCEGVEKDLSEDDVGIFKEDSDLETPASSCSGVQPTVSGQNEQLIPLTFSVVESGVEDPLDISTENEEPIVSDTLSDHTVKEELKNEIKMEEQGETHVSAHEVRVEEVVSCVDSAPDGRGAVSPTHDDQVMVVMHRGSLMFLHNALQVPVTHSE</sequence>
<evidence type="ECO:0000313" key="4">
    <source>
        <dbReference type="EMBL" id="PNF30296.1"/>
    </source>
</evidence>
<dbReference type="InterPro" id="IPR006600">
    <property type="entry name" value="HTH_CenpB_DNA-bd_dom"/>
</dbReference>
<dbReference type="InterPro" id="IPR050863">
    <property type="entry name" value="CenT-Element_Derived"/>
</dbReference>
<dbReference type="AlphaFoldDB" id="A0A2J7QNY4"/>
<dbReference type="Pfam" id="PF03184">
    <property type="entry name" value="DDE_1"/>
    <property type="match status" value="1"/>
</dbReference>
<dbReference type="STRING" id="105785.A0A2J7QNY4"/>
<dbReference type="Pfam" id="PF03221">
    <property type="entry name" value="HTH_Tnp_Tc5"/>
    <property type="match status" value="1"/>
</dbReference>
<dbReference type="GO" id="GO:0003677">
    <property type="term" value="F:DNA binding"/>
    <property type="evidence" value="ECO:0007669"/>
    <property type="project" value="UniProtKB-KW"/>
</dbReference>
<feature type="domain" description="HTH CENPB-type" evidence="3">
    <location>
        <begin position="89"/>
        <end position="144"/>
    </location>
</feature>
<accession>A0A2J7QNY4</accession>
<dbReference type="Gene3D" id="1.10.10.60">
    <property type="entry name" value="Homeodomain-like"/>
    <property type="match status" value="1"/>
</dbReference>
<feature type="domain" description="DDE-1" evidence="2">
    <location>
        <begin position="210"/>
        <end position="370"/>
    </location>
</feature>
<protein>
    <submittedName>
        <fullName evidence="4">Uncharacterized protein</fullName>
    </submittedName>
</protein>
<dbReference type="Proteomes" id="UP000235965">
    <property type="component" value="Unassembled WGS sequence"/>
</dbReference>
<evidence type="ECO:0000259" key="3">
    <source>
        <dbReference type="Pfam" id="PF03221"/>
    </source>
</evidence>
<dbReference type="InterPro" id="IPR004875">
    <property type="entry name" value="DDE_SF_endonuclease_dom"/>
</dbReference>
<reference evidence="4 5" key="1">
    <citation type="submission" date="2017-12" db="EMBL/GenBank/DDBJ databases">
        <title>Hemimetabolous genomes reveal molecular basis of termite eusociality.</title>
        <authorList>
            <person name="Harrison M.C."/>
            <person name="Jongepier E."/>
            <person name="Robertson H.M."/>
            <person name="Arning N."/>
            <person name="Bitard-Feildel T."/>
            <person name="Chao H."/>
            <person name="Childers C.P."/>
            <person name="Dinh H."/>
            <person name="Doddapaneni H."/>
            <person name="Dugan S."/>
            <person name="Gowin J."/>
            <person name="Greiner C."/>
            <person name="Han Y."/>
            <person name="Hu H."/>
            <person name="Hughes D.S.T."/>
            <person name="Huylmans A.-K."/>
            <person name="Kemena C."/>
            <person name="Kremer L.P.M."/>
            <person name="Lee S.L."/>
            <person name="Lopez-Ezquerra A."/>
            <person name="Mallet L."/>
            <person name="Monroy-Kuhn J.M."/>
            <person name="Moser A."/>
            <person name="Murali S.C."/>
            <person name="Muzny D.M."/>
            <person name="Otani S."/>
            <person name="Piulachs M.-D."/>
            <person name="Poelchau M."/>
            <person name="Qu J."/>
            <person name="Schaub F."/>
            <person name="Wada-Katsumata A."/>
            <person name="Worley K.C."/>
            <person name="Xie Q."/>
            <person name="Ylla G."/>
            <person name="Poulsen M."/>
            <person name="Gibbs R.A."/>
            <person name="Schal C."/>
            <person name="Richards S."/>
            <person name="Belles X."/>
            <person name="Korb J."/>
            <person name="Bornberg-Bauer E."/>
        </authorList>
    </citation>
    <scope>NUCLEOTIDE SEQUENCE [LARGE SCALE GENOMIC DNA]</scope>
    <source>
        <tissue evidence="4">Whole body</tissue>
    </source>
</reference>
<evidence type="ECO:0000259" key="2">
    <source>
        <dbReference type="Pfam" id="PF03184"/>
    </source>
</evidence>
<dbReference type="GO" id="GO:0005634">
    <property type="term" value="C:nucleus"/>
    <property type="evidence" value="ECO:0007669"/>
    <property type="project" value="TreeGrafter"/>
</dbReference>
<dbReference type="InParanoid" id="A0A2J7QNY4"/>
<dbReference type="PANTHER" id="PTHR19303:SF74">
    <property type="entry name" value="POGO TRANSPOSABLE ELEMENT WITH KRAB DOMAIN"/>
    <property type="match status" value="1"/>
</dbReference>
<name>A0A2J7QNY4_9NEOP</name>
<keyword evidence="1" id="KW-0238">DNA-binding</keyword>
<organism evidence="4 5">
    <name type="scientific">Cryptotermes secundus</name>
    <dbReference type="NCBI Taxonomy" id="105785"/>
    <lineage>
        <taxon>Eukaryota</taxon>
        <taxon>Metazoa</taxon>
        <taxon>Ecdysozoa</taxon>
        <taxon>Arthropoda</taxon>
        <taxon>Hexapoda</taxon>
        <taxon>Insecta</taxon>
        <taxon>Pterygota</taxon>
        <taxon>Neoptera</taxon>
        <taxon>Polyneoptera</taxon>
        <taxon>Dictyoptera</taxon>
        <taxon>Blattodea</taxon>
        <taxon>Blattoidea</taxon>
        <taxon>Termitoidae</taxon>
        <taxon>Kalotermitidae</taxon>
        <taxon>Cryptotermitinae</taxon>
        <taxon>Cryptotermes</taxon>
    </lineage>
</organism>
<dbReference type="EMBL" id="NEVH01012098">
    <property type="protein sequence ID" value="PNF30296.1"/>
    <property type="molecule type" value="Genomic_DNA"/>
</dbReference>
<comment type="caution">
    <text evidence="4">The sequence shown here is derived from an EMBL/GenBank/DDBJ whole genome shotgun (WGS) entry which is preliminary data.</text>
</comment>
<dbReference type="PANTHER" id="PTHR19303">
    <property type="entry name" value="TRANSPOSON"/>
    <property type="match status" value="1"/>
</dbReference>
<evidence type="ECO:0000256" key="1">
    <source>
        <dbReference type="ARBA" id="ARBA00023125"/>
    </source>
</evidence>
<dbReference type="EMBL" id="NEVH01012098">
    <property type="protein sequence ID" value="PNF30293.1"/>
    <property type="molecule type" value="Genomic_DNA"/>
</dbReference>
<gene>
    <name evidence="4" type="ORF">B7P43_G15027</name>
</gene>